<dbReference type="PANTHER" id="PTHR42792">
    <property type="entry name" value="FLAGELLIN"/>
    <property type="match status" value="1"/>
</dbReference>
<accession>A0A1Y0IBL1</accession>
<dbReference type="AlphaFoldDB" id="A0A1Y0IBL1"/>
<evidence type="ECO:0000256" key="2">
    <source>
        <dbReference type="ARBA" id="ARBA00022525"/>
    </source>
</evidence>
<feature type="domain" description="Flagellin N-terminal" evidence="5">
    <location>
        <begin position="5"/>
        <end position="142"/>
    </location>
</feature>
<proteinExistence type="inferred from homology"/>
<dbReference type="InterPro" id="IPR046358">
    <property type="entry name" value="Flagellin_C"/>
</dbReference>
<dbReference type="PANTHER" id="PTHR42792:SF2">
    <property type="entry name" value="FLAGELLIN"/>
    <property type="match status" value="1"/>
</dbReference>
<dbReference type="Proteomes" id="UP000196027">
    <property type="component" value="Chromosome"/>
</dbReference>
<dbReference type="OrthoDB" id="9796789at2"/>
<comment type="similarity">
    <text evidence="1 4">Belongs to the bacterial flagellin family.</text>
</comment>
<evidence type="ECO:0000256" key="1">
    <source>
        <dbReference type="ARBA" id="ARBA00005709"/>
    </source>
</evidence>
<dbReference type="Gene3D" id="1.20.1330.10">
    <property type="entry name" value="f41 fragment of flagellin, N-terminal domain"/>
    <property type="match status" value="2"/>
</dbReference>
<dbReference type="GO" id="GO:0009288">
    <property type="term" value="C:bacterial-type flagellum"/>
    <property type="evidence" value="ECO:0007669"/>
    <property type="project" value="UniProtKB-SubCell"/>
</dbReference>
<evidence type="ECO:0000256" key="4">
    <source>
        <dbReference type="RuleBase" id="RU362073"/>
    </source>
</evidence>
<keyword evidence="7" id="KW-0966">Cell projection</keyword>
<evidence type="ECO:0000259" key="5">
    <source>
        <dbReference type="Pfam" id="PF00669"/>
    </source>
</evidence>
<evidence type="ECO:0000256" key="3">
    <source>
        <dbReference type="ARBA" id="ARBA00023143"/>
    </source>
</evidence>
<keyword evidence="7" id="KW-0969">Cilium</keyword>
<feature type="domain" description="Flagellin C-terminal" evidence="6">
    <location>
        <begin position="585"/>
        <end position="670"/>
    </location>
</feature>
<dbReference type="GO" id="GO:0005198">
    <property type="term" value="F:structural molecule activity"/>
    <property type="evidence" value="ECO:0007669"/>
    <property type="project" value="UniProtKB-UniRule"/>
</dbReference>
<keyword evidence="7" id="KW-0282">Flagellum</keyword>
<dbReference type="KEGG" id="ome:OLMES_3113"/>
<evidence type="ECO:0000259" key="6">
    <source>
        <dbReference type="Pfam" id="PF00700"/>
    </source>
</evidence>
<protein>
    <recommendedName>
        <fullName evidence="4">Flagellin</fullName>
    </recommendedName>
</protein>
<keyword evidence="2 4" id="KW-0964">Secreted</keyword>
<sequence length="671" mass="66676">MPQIINTNLASISAQRNLDNSQRAGDQALQRLSSGLRINGAKDDAAGLAISNRLTAQIRGTNVASRNAGDGVSLAQTAEGALNSMRDSLQRIRELALQSANGSNTDLERSSLQEEVDQLKSEIAAISEKTNFNGQKLLDGSFQDKVFQTGANVGETISVSVAKVTQDTLGTALSNGISTSSTSSAMIAGDVTINGVGVGAASAASDGASTTLADRSAISVAAAINAVSDESGVTAVADATTIKGSNTANVAAAGALTINGVTMTLAGSASATNLAADLQGVADTINSFAGQTGVTASIDINNLTSGVTLTAEDGRNIELGSSGATWGLAAAGTTTGTVSLISEDGTDFEIGSNTGNSLENAGIEVGTYSGSNSGVNGGAVTATALVAGDLTINGVSVGASLATDDVASSTSKDSSAISKAAAINRVSDQTGVTATAQNTQVLSGAVTVGAVSGMILNAVTINDIAAAATGDIGGQMSNIVDAINQKSAQTGIRAEIVDSDQYQLIADDGRNIEVNAVGAASGGLTAATTRASITLESAGQINIGTANATGPVNAGFSVGSFGGGETGTLLKDIDISTVAGANDAIKGIDNAINQVSRVQAQLGAVQNRFEATISNLAVQGENLSASNSRIQDADFAAETAELSRTQVLQQAGISVLAQANSRPQQALSLLQ</sequence>
<keyword evidence="3 4" id="KW-0975">Bacterial flagellum</keyword>
<name>A0A1Y0IBL1_9GAMM</name>
<reference evidence="7 8" key="1">
    <citation type="submission" date="2017-05" db="EMBL/GenBank/DDBJ databases">
        <title>Genomic insights into alkan degradation activity of Oleiphilus messinensis.</title>
        <authorList>
            <person name="Kozyavkin S.A."/>
            <person name="Slesarev A.I."/>
            <person name="Golyshin P.N."/>
            <person name="Korzhenkov A."/>
            <person name="Golyshina O.N."/>
            <person name="Toshchakov S.V."/>
        </authorList>
    </citation>
    <scope>NUCLEOTIDE SEQUENCE [LARGE SCALE GENOMIC DNA]</scope>
    <source>
        <strain evidence="7 8">ME102</strain>
    </source>
</reference>
<comment type="function">
    <text evidence="4">Flagellin is the subunit protein which polymerizes to form the filaments of bacterial flagella.</text>
</comment>
<dbReference type="InterPro" id="IPR001492">
    <property type="entry name" value="Flagellin"/>
</dbReference>
<organism evidence="7 8">
    <name type="scientific">Oleiphilus messinensis</name>
    <dbReference type="NCBI Taxonomy" id="141451"/>
    <lineage>
        <taxon>Bacteria</taxon>
        <taxon>Pseudomonadati</taxon>
        <taxon>Pseudomonadota</taxon>
        <taxon>Gammaproteobacteria</taxon>
        <taxon>Oceanospirillales</taxon>
        <taxon>Oleiphilaceae</taxon>
        <taxon>Oleiphilus</taxon>
    </lineage>
</organism>
<dbReference type="Gene3D" id="3.30.70.2120">
    <property type="match status" value="2"/>
</dbReference>
<dbReference type="Pfam" id="PF00669">
    <property type="entry name" value="Flagellin_N"/>
    <property type="match status" value="1"/>
</dbReference>
<dbReference type="SUPFAM" id="SSF64518">
    <property type="entry name" value="Phase 1 flagellin"/>
    <property type="match status" value="2"/>
</dbReference>
<dbReference type="EMBL" id="CP021425">
    <property type="protein sequence ID" value="ARU57156.1"/>
    <property type="molecule type" value="Genomic_DNA"/>
</dbReference>
<comment type="subcellular location">
    <subcellularLocation>
        <location evidence="4">Secreted</location>
    </subcellularLocation>
    <subcellularLocation>
        <location evidence="4">Bacterial flagellum</location>
    </subcellularLocation>
</comment>
<keyword evidence="8" id="KW-1185">Reference proteome</keyword>
<evidence type="ECO:0000313" key="7">
    <source>
        <dbReference type="EMBL" id="ARU57156.1"/>
    </source>
</evidence>
<gene>
    <name evidence="7" type="ORF">OLMES_3113</name>
</gene>
<dbReference type="PRINTS" id="PR00207">
    <property type="entry name" value="FLAGELLIN"/>
</dbReference>
<dbReference type="RefSeq" id="WP_087462078.1">
    <property type="nucleotide sequence ID" value="NZ_CP021425.1"/>
</dbReference>
<dbReference type="Pfam" id="PF00700">
    <property type="entry name" value="Flagellin_C"/>
    <property type="match status" value="1"/>
</dbReference>
<evidence type="ECO:0000313" key="8">
    <source>
        <dbReference type="Proteomes" id="UP000196027"/>
    </source>
</evidence>
<dbReference type="GO" id="GO:0005576">
    <property type="term" value="C:extracellular region"/>
    <property type="evidence" value="ECO:0007669"/>
    <property type="project" value="UniProtKB-SubCell"/>
</dbReference>
<dbReference type="InterPro" id="IPR001029">
    <property type="entry name" value="Flagellin_N"/>
</dbReference>